<dbReference type="InterPro" id="IPR021833">
    <property type="entry name" value="DUF3425"/>
</dbReference>
<evidence type="ECO:0008006" key="4">
    <source>
        <dbReference type="Google" id="ProtNLM"/>
    </source>
</evidence>
<reference evidence="2" key="1">
    <citation type="journal article" date="2021" name="Nat. Commun.">
        <title>Genetic determinants of endophytism in the Arabidopsis root mycobiome.</title>
        <authorList>
            <person name="Mesny F."/>
            <person name="Miyauchi S."/>
            <person name="Thiergart T."/>
            <person name="Pickel B."/>
            <person name="Atanasova L."/>
            <person name="Karlsson M."/>
            <person name="Huettel B."/>
            <person name="Barry K.W."/>
            <person name="Haridas S."/>
            <person name="Chen C."/>
            <person name="Bauer D."/>
            <person name="Andreopoulos W."/>
            <person name="Pangilinan J."/>
            <person name="LaButti K."/>
            <person name="Riley R."/>
            <person name="Lipzen A."/>
            <person name="Clum A."/>
            <person name="Drula E."/>
            <person name="Henrissat B."/>
            <person name="Kohler A."/>
            <person name="Grigoriev I.V."/>
            <person name="Martin F.M."/>
            <person name="Hacquard S."/>
        </authorList>
    </citation>
    <scope>NUCLEOTIDE SEQUENCE</scope>
    <source>
        <strain evidence="2">MPI-CAGE-CH-0235</strain>
    </source>
</reference>
<accession>A0A8K0WK35</accession>
<organism evidence="2 3">
    <name type="scientific">Stachybotrys elegans</name>
    <dbReference type="NCBI Taxonomy" id="80388"/>
    <lineage>
        <taxon>Eukaryota</taxon>
        <taxon>Fungi</taxon>
        <taxon>Dikarya</taxon>
        <taxon>Ascomycota</taxon>
        <taxon>Pezizomycotina</taxon>
        <taxon>Sordariomycetes</taxon>
        <taxon>Hypocreomycetidae</taxon>
        <taxon>Hypocreales</taxon>
        <taxon>Stachybotryaceae</taxon>
        <taxon>Stachybotrys</taxon>
    </lineage>
</organism>
<evidence type="ECO:0000313" key="3">
    <source>
        <dbReference type="Proteomes" id="UP000813444"/>
    </source>
</evidence>
<evidence type="ECO:0000313" key="2">
    <source>
        <dbReference type="EMBL" id="KAH7305235.1"/>
    </source>
</evidence>
<feature type="compositionally biased region" description="Basic residues" evidence="1">
    <location>
        <begin position="49"/>
        <end position="64"/>
    </location>
</feature>
<comment type="caution">
    <text evidence="2">The sequence shown here is derived from an EMBL/GenBank/DDBJ whole genome shotgun (WGS) entry which is preliminary data.</text>
</comment>
<dbReference type="OrthoDB" id="2245989at2759"/>
<sequence length="317" mass="35507">MSTLSQQVPDGVSLGEAGCSTDGYVIPAAKVITEGSSTQLSSAIQRRKQQNRLRQKAWRQRRSAARAPQPTSSINDIGWQGYGMLITETVNNECAPYPLPGCNLERPNPGAPFPVEFYCKETAIPKLIPPFLPYSSHNKPSEPSAPLRFPLSSDHCLITLVQYNTMRAMLFNLSILSMMDCVPLGCGRSLQIPNFGLTSPDKLPPDLQPTPLQRSVPHAFWIRTIPFPRLRDNMISMTDLYDSNDLMYDMVLGLYQGFDDAERRGHVVWGDSWSADGWELSEGFVKKWGFLLAGCIDVIESSNRWRELRGEEKLLIV</sequence>
<protein>
    <recommendedName>
        <fullName evidence="4">BZIP domain-containing protein</fullName>
    </recommendedName>
</protein>
<dbReference type="PANTHER" id="PTHR38116:SF1">
    <property type="entry name" value="BZIP DOMAIN-CONTAINING PROTEIN"/>
    <property type="match status" value="1"/>
</dbReference>
<dbReference type="Proteomes" id="UP000813444">
    <property type="component" value="Unassembled WGS sequence"/>
</dbReference>
<dbReference type="Pfam" id="PF11905">
    <property type="entry name" value="DUF3425"/>
    <property type="match status" value="1"/>
</dbReference>
<evidence type="ECO:0000256" key="1">
    <source>
        <dbReference type="SAM" id="MobiDB-lite"/>
    </source>
</evidence>
<dbReference type="EMBL" id="JAGPNK010000019">
    <property type="protein sequence ID" value="KAH7305235.1"/>
    <property type="molecule type" value="Genomic_DNA"/>
</dbReference>
<gene>
    <name evidence="2" type="ORF">B0I35DRAFT_444193</name>
</gene>
<feature type="region of interest" description="Disordered" evidence="1">
    <location>
        <begin position="49"/>
        <end position="71"/>
    </location>
</feature>
<name>A0A8K0WK35_9HYPO</name>
<proteinExistence type="predicted"/>
<keyword evidence="3" id="KW-1185">Reference proteome</keyword>
<dbReference type="PANTHER" id="PTHR38116">
    <property type="entry name" value="CHROMOSOME 7, WHOLE GENOME SHOTGUN SEQUENCE"/>
    <property type="match status" value="1"/>
</dbReference>
<dbReference type="AlphaFoldDB" id="A0A8K0WK35"/>